<dbReference type="AlphaFoldDB" id="A0A423UL49"/>
<dbReference type="EMBL" id="WKZA01000063">
    <property type="protein sequence ID" value="MSA95657.1"/>
    <property type="molecule type" value="Genomic_DNA"/>
</dbReference>
<feature type="transmembrane region" description="Helical" evidence="1">
    <location>
        <begin position="111"/>
        <end position="132"/>
    </location>
</feature>
<keyword evidence="1" id="KW-0472">Membrane</keyword>
<keyword evidence="1" id="KW-0812">Transmembrane</keyword>
<keyword evidence="1" id="KW-1133">Transmembrane helix</keyword>
<dbReference type="EMBL" id="QIBW01000005">
    <property type="protein sequence ID" value="ROT90452.1"/>
    <property type="molecule type" value="Genomic_DNA"/>
</dbReference>
<name>A0A423UL49_9ACTN</name>
<dbReference type="Proteomes" id="UP000462865">
    <property type="component" value="Unassembled WGS sequence"/>
</dbReference>
<evidence type="ECO:0000313" key="5">
    <source>
        <dbReference type="Proteomes" id="UP000462865"/>
    </source>
</evidence>
<feature type="transmembrane region" description="Helical" evidence="1">
    <location>
        <begin position="81"/>
        <end position="105"/>
    </location>
</feature>
<evidence type="ECO:0000256" key="1">
    <source>
        <dbReference type="SAM" id="Phobius"/>
    </source>
</evidence>
<evidence type="ECO:0008006" key="6">
    <source>
        <dbReference type="Google" id="ProtNLM"/>
    </source>
</evidence>
<reference evidence="3" key="2">
    <citation type="journal article" date="2019" name="Int. J. Syst. Evol. Microbiol.">
        <title>Gordonibacter faecihominis is a later heterotypic synonym of Gordonibacter urolithinfaciens.</title>
        <authorList>
            <person name="Danylec N."/>
            <person name="Stoll D.A."/>
            <person name="Huch M."/>
        </authorList>
    </citation>
    <scope>NUCLEOTIDE SEQUENCE</scope>
    <source>
        <strain evidence="3">DSM 27213</strain>
    </source>
</reference>
<proteinExistence type="predicted"/>
<dbReference type="RefSeq" id="WP_096226711.1">
    <property type="nucleotide sequence ID" value="NZ_CP168029.1"/>
</dbReference>
<reference evidence="4" key="1">
    <citation type="submission" date="2018-05" db="EMBL/GenBank/DDBJ databases">
        <title>Genome Sequencing of selected type strains of the family Eggerthellaceae.</title>
        <authorList>
            <person name="Danylec N."/>
            <person name="Stoll D.A."/>
            <person name="Doetsch A."/>
            <person name="Huch M."/>
        </authorList>
    </citation>
    <scope>NUCLEOTIDE SEQUENCE [LARGE SCALE GENOMIC DNA]</scope>
    <source>
        <strain evidence="4">DSM 27213</strain>
    </source>
</reference>
<accession>A0A423UL49</accession>
<dbReference type="Proteomes" id="UP000285258">
    <property type="component" value="Unassembled WGS sequence"/>
</dbReference>
<evidence type="ECO:0000313" key="2">
    <source>
        <dbReference type="EMBL" id="MSA95657.1"/>
    </source>
</evidence>
<organism evidence="3 4">
    <name type="scientific">Gordonibacter urolithinfaciens</name>
    <dbReference type="NCBI Taxonomy" id="1335613"/>
    <lineage>
        <taxon>Bacteria</taxon>
        <taxon>Bacillati</taxon>
        <taxon>Actinomycetota</taxon>
        <taxon>Coriobacteriia</taxon>
        <taxon>Eggerthellales</taxon>
        <taxon>Eggerthellaceae</taxon>
        <taxon>Gordonibacter</taxon>
    </lineage>
</organism>
<evidence type="ECO:0000313" key="4">
    <source>
        <dbReference type="Proteomes" id="UP000285258"/>
    </source>
</evidence>
<comment type="caution">
    <text evidence="3">The sequence shown here is derived from an EMBL/GenBank/DDBJ whole genome shotgun (WGS) entry which is preliminary data.</text>
</comment>
<protein>
    <recommendedName>
        <fullName evidence="6">DUF2178 domain-containing protein</fullName>
    </recommendedName>
</protein>
<reference evidence="2 5" key="4">
    <citation type="journal article" date="2019" name="Nat. Med.">
        <title>A library of human gut bacterial isolates paired with longitudinal multiomics data enables mechanistic microbiome research.</title>
        <authorList>
            <person name="Poyet M."/>
            <person name="Groussin M."/>
            <person name="Gibbons S.M."/>
            <person name="Avila-Pacheco J."/>
            <person name="Jiang X."/>
            <person name="Kearney S.M."/>
            <person name="Perrotta A.R."/>
            <person name="Berdy B."/>
            <person name="Zhao S."/>
            <person name="Lieberman T.D."/>
            <person name="Swanson P.K."/>
            <person name="Smith M."/>
            <person name="Roesemann S."/>
            <person name="Alexander J.E."/>
            <person name="Rich S.A."/>
            <person name="Livny J."/>
            <person name="Vlamakis H."/>
            <person name="Clish C."/>
            <person name="Bullock K."/>
            <person name="Deik A."/>
            <person name="Scott J."/>
            <person name="Pierce K.A."/>
            <person name="Xavier R.J."/>
            <person name="Alm E.J."/>
        </authorList>
    </citation>
    <scope>NUCLEOTIDE SEQUENCE [LARGE SCALE GENOMIC DNA]</scope>
    <source>
        <strain evidence="2 5">BIOML-A1</strain>
    </source>
</reference>
<sequence length="138" mass="14422">MNNKPAVITLSIGVLFLVATLAFAFNLGGVSDALPLGAQAAFGLGGCAFALIVCGLFALAHKPTRKELVEQNDERNVAIGNLAATRAFTLFSVLVPVTALVLWVLGQVTLVGMLVFVGIEVVAFIAYVAFIAKAQKTM</sequence>
<reference evidence="3" key="3">
    <citation type="journal article" date="2019" name="Microbiol. Resour. Announc.">
        <title>Draft Genome Sequences of Type Strains of Gordonibacter faecihominis, Paraeggerthella hongkongensis, Parvibacter caecicola,Slackia equolifaciens, Slackia faecicanis, and Slackia isoflavoniconvertens.</title>
        <authorList>
            <person name="Danylec N."/>
            <person name="Stoll D.A."/>
            <person name="Dotsch A."/>
            <person name="Huch M."/>
        </authorList>
    </citation>
    <scope>NUCLEOTIDE SEQUENCE</scope>
    <source>
        <strain evidence="3">DSM 27213</strain>
    </source>
</reference>
<evidence type="ECO:0000313" key="3">
    <source>
        <dbReference type="EMBL" id="ROT90452.1"/>
    </source>
</evidence>
<feature type="transmembrane region" description="Helical" evidence="1">
    <location>
        <begin position="40"/>
        <end position="60"/>
    </location>
</feature>
<gene>
    <name evidence="3" type="ORF">DMP12_05390</name>
    <name evidence="2" type="ORF">GKG38_11455</name>
</gene>